<evidence type="ECO:0000256" key="6">
    <source>
        <dbReference type="ARBA" id="ARBA00022963"/>
    </source>
</evidence>
<dbReference type="Gene3D" id="3.40.50.1110">
    <property type="entry name" value="SGNH hydrolase"/>
    <property type="match status" value="1"/>
</dbReference>
<keyword evidence="5" id="KW-0378">Hydrolase</keyword>
<dbReference type="Proteomes" id="UP001318860">
    <property type="component" value="Unassembled WGS sequence"/>
</dbReference>
<sequence>MGSAAISKWFLMVMIISLISTVVNVVECSSSTTSTSISNVDIGSSSVGVSSGLTAAQATALFVFGDSLVENGNNNFLNSMAKSNYYPYGVDSNRGRPTGKFSNGNNVIDYLGAWLGIASPPPFADPATTGARILGGVNYASAAAGILDETGQHYGQRYSLSQQVINFETTLSQLRTMMSDPNTLNKYLSKSIAILVFGSNDYINNYLMPAIYPSSFNYNPSQFANLLLNHYARQLVALYSVGLRKFVVAGIGPLGCIPNQLATGQAPPGRCVDYVNQMLGAFNQGLLSLVNIMNNGTHPGSMFVYANSYGAIGDILNNPARYGFKVIDRGCCGIGRNQGQITCMPWTPPCSNRNEYVFWDAFHPTQAVDALLAHRAYAGPPSDCHPINVQQLALINFS</sequence>
<evidence type="ECO:0000256" key="1">
    <source>
        <dbReference type="ARBA" id="ARBA00004613"/>
    </source>
</evidence>
<evidence type="ECO:0000256" key="4">
    <source>
        <dbReference type="ARBA" id="ARBA00022729"/>
    </source>
</evidence>
<evidence type="ECO:0008006" key="11">
    <source>
        <dbReference type="Google" id="ProtNLM"/>
    </source>
</evidence>
<comment type="similarity">
    <text evidence="2">Belongs to the 'GDSL' lipolytic enzyme family.</text>
</comment>
<gene>
    <name evidence="9" type="ORF">DH2020_049530</name>
</gene>
<evidence type="ECO:0000256" key="8">
    <source>
        <dbReference type="SAM" id="SignalP"/>
    </source>
</evidence>
<dbReference type="InterPro" id="IPR036514">
    <property type="entry name" value="SGNH_hydro_sf"/>
</dbReference>
<dbReference type="InterPro" id="IPR035669">
    <property type="entry name" value="SGNH_plant_lipase-like"/>
</dbReference>
<dbReference type="PANTHER" id="PTHR45650">
    <property type="entry name" value="GDSL-LIKE LIPASE/ACYLHYDROLASE-RELATED"/>
    <property type="match status" value="1"/>
</dbReference>
<keyword evidence="3" id="KW-0964">Secreted</keyword>
<accession>A0ABR0U3M7</accession>
<reference evidence="9 10" key="1">
    <citation type="journal article" date="2021" name="Comput. Struct. Biotechnol. J.">
        <title>De novo genome assembly of the potent medicinal plant Rehmannia glutinosa using nanopore technology.</title>
        <authorList>
            <person name="Ma L."/>
            <person name="Dong C."/>
            <person name="Song C."/>
            <person name="Wang X."/>
            <person name="Zheng X."/>
            <person name="Niu Y."/>
            <person name="Chen S."/>
            <person name="Feng W."/>
        </authorList>
    </citation>
    <scope>NUCLEOTIDE SEQUENCE [LARGE SCALE GENOMIC DNA]</scope>
    <source>
        <strain evidence="9">DH-2019</strain>
    </source>
</reference>
<comment type="caution">
    <text evidence="9">The sequence shown here is derived from an EMBL/GenBank/DDBJ whole genome shotgun (WGS) entry which is preliminary data.</text>
</comment>
<feature type="chain" id="PRO_5046696479" description="GDSL esterase/lipase" evidence="8">
    <location>
        <begin position="29"/>
        <end position="398"/>
    </location>
</feature>
<dbReference type="InterPro" id="IPR051238">
    <property type="entry name" value="GDSL_esterase/lipase"/>
</dbReference>
<dbReference type="PANTHER" id="PTHR45650:SF8">
    <property type="entry name" value="GDSL ESTERASE_LIPASE"/>
    <property type="match status" value="1"/>
</dbReference>
<dbReference type="CDD" id="cd01837">
    <property type="entry name" value="SGNH_plant_lipase_like"/>
    <property type="match status" value="1"/>
</dbReference>
<keyword evidence="7" id="KW-0443">Lipid metabolism</keyword>
<name>A0ABR0U3M7_REHGL</name>
<evidence type="ECO:0000256" key="3">
    <source>
        <dbReference type="ARBA" id="ARBA00022525"/>
    </source>
</evidence>
<dbReference type="EMBL" id="JABTTQ020003484">
    <property type="protein sequence ID" value="KAK6116710.1"/>
    <property type="molecule type" value="Genomic_DNA"/>
</dbReference>
<comment type="subcellular location">
    <subcellularLocation>
        <location evidence="1">Secreted</location>
    </subcellularLocation>
</comment>
<evidence type="ECO:0000313" key="10">
    <source>
        <dbReference type="Proteomes" id="UP001318860"/>
    </source>
</evidence>
<evidence type="ECO:0000256" key="2">
    <source>
        <dbReference type="ARBA" id="ARBA00008668"/>
    </source>
</evidence>
<evidence type="ECO:0000256" key="7">
    <source>
        <dbReference type="ARBA" id="ARBA00023098"/>
    </source>
</evidence>
<protein>
    <recommendedName>
        <fullName evidence="11">GDSL esterase/lipase</fullName>
    </recommendedName>
</protein>
<dbReference type="InterPro" id="IPR001087">
    <property type="entry name" value="GDSL"/>
</dbReference>
<evidence type="ECO:0000256" key="5">
    <source>
        <dbReference type="ARBA" id="ARBA00022801"/>
    </source>
</evidence>
<keyword evidence="6" id="KW-0442">Lipid degradation</keyword>
<evidence type="ECO:0000313" key="9">
    <source>
        <dbReference type="EMBL" id="KAK6116710.1"/>
    </source>
</evidence>
<keyword evidence="10" id="KW-1185">Reference proteome</keyword>
<organism evidence="9 10">
    <name type="scientific">Rehmannia glutinosa</name>
    <name type="common">Chinese foxglove</name>
    <dbReference type="NCBI Taxonomy" id="99300"/>
    <lineage>
        <taxon>Eukaryota</taxon>
        <taxon>Viridiplantae</taxon>
        <taxon>Streptophyta</taxon>
        <taxon>Embryophyta</taxon>
        <taxon>Tracheophyta</taxon>
        <taxon>Spermatophyta</taxon>
        <taxon>Magnoliopsida</taxon>
        <taxon>eudicotyledons</taxon>
        <taxon>Gunneridae</taxon>
        <taxon>Pentapetalae</taxon>
        <taxon>asterids</taxon>
        <taxon>lamiids</taxon>
        <taxon>Lamiales</taxon>
        <taxon>Orobanchaceae</taxon>
        <taxon>Rehmannieae</taxon>
        <taxon>Rehmannia</taxon>
    </lineage>
</organism>
<keyword evidence="4 8" id="KW-0732">Signal</keyword>
<dbReference type="Pfam" id="PF00657">
    <property type="entry name" value="Lipase_GDSL"/>
    <property type="match status" value="1"/>
</dbReference>
<feature type="signal peptide" evidence="8">
    <location>
        <begin position="1"/>
        <end position="28"/>
    </location>
</feature>
<proteinExistence type="inferred from homology"/>